<dbReference type="EMBL" id="KI693770">
    <property type="protein sequence ID" value="ETM42694.1"/>
    <property type="molecule type" value="Genomic_DNA"/>
</dbReference>
<gene>
    <name evidence="1" type="ORF">L914_11711</name>
</gene>
<reference evidence="1" key="1">
    <citation type="submission" date="2013-11" db="EMBL/GenBank/DDBJ databases">
        <title>The Genome Sequence of Phytophthora parasitica IAC_01/95.</title>
        <authorList>
            <consortium name="The Broad Institute Genomics Platform"/>
            <person name="Russ C."/>
            <person name="Tyler B."/>
            <person name="Panabieres F."/>
            <person name="Shan W."/>
            <person name="Tripathy S."/>
            <person name="Grunwald N."/>
            <person name="Machado M."/>
            <person name="Johnson C.S."/>
            <person name="Arredondo F."/>
            <person name="Hong C."/>
            <person name="Coffey M."/>
            <person name="Young S.K."/>
            <person name="Zeng Q."/>
            <person name="Gargeya S."/>
            <person name="Fitzgerald M."/>
            <person name="Abouelleil A."/>
            <person name="Alvarado L."/>
            <person name="Chapman S.B."/>
            <person name="Gainer-Dewar J."/>
            <person name="Goldberg J."/>
            <person name="Griggs A."/>
            <person name="Gujja S."/>
            <person name="Hansen M."/>
            <person name="Howarth C."/>
            <person name="Imamovic A."/>
            <person name="Ireland A."/>
            <person name="Larimer J."/>
            <person name="McCowan C."/>
            <person name="Murphy C."/>
            <person name="Pearson M."/>
            <person name="Poon T.W."/>
            <person name="Priest M."/>
            <person name="Roberts A."/>
            <person name="Saif S."/>
            <person name="Shea T."/>
            <person name="Sykes S."/>
            <person name="Wortman J."/>
            <person name="Nusbaum C."/>
            <person name="Birren B."/>
        </authorList>
    </citation>
    <scope>NUCLEOTIDE SEQUENCE [LARGE SCALE GENOMIC DNA]</scope>
    <source>
        <strain evidence="1">IAC_01/95</strain>
    </source>
</reference>
<evidence type="ECO:0000313" key="1">
    <source>
        <dbReference type="EMBL" id="ETM42694.1"/>
    </source>
</evidence>
<dbReference type="AlphaFoldDB" id="W2N4P8"/>
<dbReference type="Proteomes" id="UP000054532">
    <property type="component" value="Unassembled WGS sequence"/>
</dbReference>
<proteinExistence type="predicted"/>
<sequence>MARLVLPLPTKSAHFWDLLGRDSRTRSKIEK</sequence>
<organism evidence="1">
    <name type="scientific">Phytophthora nicotianae</name>
    <name type="common">Potato buckeye rot agent</name>
    <name type="synonym">Phytophthora parasitica</name>
    <dbReference type="NCBI Taxonomy" id="4792"/>
    <lineage>
        <taxon>Eukaryota</taxon>
        <taxon>Sar</taxon>
        <taxon>Stramenopiles</taxon>
        <taxon>Oomycota</taxon>
        <taxon>Peronosporomycetes</taxon>
        <taxon>Peronosporales</taxon>
        <taxon>Peronosporaceae</taxon>
        <taxon>Phytophthora</taxon>
    </lineage>
</organism>
<name>W2N4P8_PHYNI</name>
<accession>W2N4P8</accession>
<protein>
    <submittedName>
        <fullName evidence="1">Uncharacterized protein</fullName>
    </submittedName>
</protein>